<feature type="non-terminal residue" evidence="3">
    <location>
        <position position="164"/>
    </location>
</feature>
<feature type="compositionally biased region" description="Basic and acidic residues" evidence="1">
    <location>
        <begin position="29"/>
        <end position="43"/>
    </location>
</feature>
<protein>
    <submittedName>
        <fullName evidence="3">Uncharacterized protein</fullName>
    </submittedName>
</protein>
<evidence type="ECO:0000313" key="3">
    <source>
        <dbReference type="EMBL" id="GMR48957.1"/>
    </source>
</evidence>
<dbReference type="Pfam" id="PF17619">
    <property type="entry name" value="SCVP"/>
    <property type="match status" value="1"/>
</dbReference>
<feature type="non-terminal residue" evidence="3">
    <location>
        <position position="1"/>
    </location>
</feature>
<dbReference type="PANTHER" id="PTHR36955">
    <property type="entry name" value="SECRETED NEMATODE CLADE V PROTEIN GENE FAMILY"/>
    <property type="match status" value="1"/>
</dbReference>
<keyword evidence="2" id="KW-0732">Signal</keyword>
<dbReference type="AlphaFoldDB" id="A0AAN5I1Z1"/>
<organism evidence="3 4">
    <name type="scientific">Pristionchus mayeri</name>
    <dbReference type="NCBI Taxonomy" id="1317129"/>
    <lineage>
        <taxon>Eukaryota</taxon>
        <taxon>Metazoa</taxon>
        <taxon>Ecdysozoa</taxon>
        <taxon>Nematoda</taxon>
        <taxon>Chromadorea</taxon>
        <taxon>Rhabditida</taxon>
        <taxon>Rhabditina</taxon>
        <taxon>Diplogasteromorpha</taxon>
        <taxon>Diplogasteroidea</taxon>
        <taxon>Neodiplogasteridae</taxon>
        <taxon>Pristionchus</taxon>
    </lineage>
</organism>
<feature type="signal peptide" evidence="2">
    <location>
        <begin position="1"/>
        <end position="19"/>
    </location>
</feature>
<feature type="region of interest" description="Disordered" evidence="1">
    <location>
        <begin position="22"/>
        <end position="48"/>
    </location>
</feature>
<dbReference type="PANTHER" id="PTHR36955:SF1">
    <property type="entry name" value="SECRETED NEMATODE CLADE V PROTEIN GENE FAMILY"/>
    <property type="match status" value="1"/>
</dbReference>
<accession>A0AAN5I1Z1</accession>
<dbReference type="Proteomes" id="UP001328107">
    <property type="component" value="Unassembled WGS sequence"/>
</dbReference>
<dbReference type="EMBL" id="BTRK01000004">
    <property type="protein sequence ID" value="GMR48957.1"/>
    <property type="molecule type" value="Genomic_DNA"/>
</dbReference>
<reference evidence="4" key="1">
    <citation type="submission" date="2022-10" db="EMBL/GenBank/DDBJ databases">
        <title>Genome assembly of Pristionchus species.</title>
        <authorList>
            <person name="Yoshida K."/>
            <person name="Sommer R.J."/>
        </authorList>
    </citation>
    <scope>NUCLEOTIDE SEQUENCE [LARGE SCALE GENOMIC DNA]</scope>
    <source>
        <strain evidence="4">RS5460</strain>
    </source>
</reference>
<evidence type="ECO:0000256" key="2">
    <source>
        <dbReference type="SAM" id="SignalP"/>
    </source>
</evidence>
<feature type="chain" id="PRO_5042889089" evidence="2">
    <location>
        <begin position="20"/>
        <end position="164"/>
    </location>
</feature>
<sequence>SRMFARLTLLFFFIALTTACGSQGGGGGGEKKEDKKEGGDKGGRKSKNSHLLSFRRRSLSDDVISVIVSSKPFNPVTHKQDMDKVEKEIHAFSSSSGLSFNTINAIDREVENAQVKFGVRFRVVGEVEHCQRVTQFVQAAVNEINDVSHGFVKCGSFDSICLSK</sequence>
<dbReference type="InterPro" id="IPR035126">
    <property type="entry name" value="SCVP"/>
</dbReference>
<keyword evidence="4" id="KW-1185">Reference proteome</keyword>
<comment type="caution">
    <text evidence="3">The sequence shown here is derived from an EMBL/GenBank/DDBJ whole genome shotgun (WGS) entry which is preliminary data.</text>
</comment>
<proteinExistence type="predicted"/>
<name>A0AAN5I1Z1_9BILA</name>
<evidence type="ECO:0000313" key="4">
    <source>
        <dbReference type="Proteomes" id="UP001328107"/>
    </source>
</evidence>
<evidence type="ECO:0000256" key="1">
    <source>
        <dbReference type="SAM" id="MobiDB-lite"/>
    </source>
</evidence>
<gene>
    <name evidence="3" type="ORF">PMAYCL1PPCAC_19152</name>
</gene>